<sequence length="385" mass="41867">MAVTLIVDTPGSSNIRDPSDAASHSTVPIAVQQSPLAELCACLHALDEPGHHPLSAGWVARAHARLGAGLLATAAGWAPLYGAFRARYLLPLSAGHRRTLEDELREVAELPIGDFVAMTVQALIGMNETELAPRLSDETLHRLRLISSSRQEIGGRLRADPHGVRAELLDFLAAFARAAFSAEWPALRRTLGHDGALRERDLRRRGALTLSGLPTATLSDFPTATLSGFPAATAGAPSGRRLRVVFDKLYNATARVTAARPCLLVPTVHGRPHFVIKHYPGYPVVIQYSVDAAETPSLDTARRRLAALQDPTRLRLCHAILRNPVATSELATQLGMTAPQVSRHLRRLREAGLVHTHRRGPVVYYQLDADAVQRLGRDLLSVLYH</sequence>
<comment type="caution">
    <text evidence="6">The sequence shown here is derived from an EMBL/GenBank/DDBJ whole genome shotgun (WGS) entry which is preliminary data.</text>
</comment>
<dbReference type="Pfam" id="PF19361">
    <property type="entry name" value="DUF5937"/>
    <property type="match status" value="1"/>
</dbReference>
<dbReference type="SUPFAM" id="SSF46785">
    <property type="entry name" value="Winged helix' DNA-binding domain"/>
    <property type="match status" value="1"/>
</dbReference>
<dbReference type="NCBIfam" id="NF033788">
    <property type="entry name" value="HTH_metalloreg"/>
    <property type="match status" value="1"/>
</dbReference>
<dbReference type="PROSITE" id="PS50987">
    <property type="entry name" value="HTH_ARSR_2"/>
    <property type="match status" value="1"/>
</dbReference>
<evidence type="ECO:0000256" key="4">
    <source>
        <dbReference type="SAM" id="MobiDB-lite"/>
    </source>
</evidence>
<evidence type="ECO:0000256" key="3">
    <source>
        <dbReference type="ARBA" id="ARBA00023163"/>
    </source>
</evidence>
<accession>A0ABN3CL45</accession>
<dbReference type="Gene3D" id="1.10.10.10">
    <property type="entry name" value="Winged helix-like DNA-binding domain superfamily/Winged helix DNA-binding domain"/>
    <property type="match status" value="1"/>
</dbReference>
<name>A0ABN3CL45_9ACTN</name>
<evidence type="ECO:0000313" key="7">
    <source>
        <dbReference type="Proteomes" id="UP001499843"/>
    </source>
</evidence>
<keyword evidence="7" id="KW-1185">Reference proteome</keyword>
<dbReference type="SMART" id="SM00419">
    <property type="entry name" value="HTH_CRP"/>
    <property type="match status" value="1"/>
</dbReference>
<evidence type="ECO:0000256" key="2">
    <source>
        <dbReference type="ARBA" id="ARBA00023125"/>
    </source>
</evidence>
<dbReference type="InterPro" id="IPR012318">
    <property type="entry name" value="HTH_CRP"/>
</dbReference>
<dbReference type="InterPro" id="IPR011991">
    <property type="entry name" value="ArsR-like_HTH"/>
</dbReference>
<proteinExistence type="predicted"/>
<dbReference type="InterPro" id="IPR045981">
    <property type="entry name" value="DUF5937"/>
</dbReference>
<dbReference type="Pfam" id="PF01022">
    <property type="entry name" value="HTH_5"/>
    <property type="match status" value="1"/>
</dbReference>
<dbReference type="EMBL" id="BAAAQX010000015">
    <property type="protein sequence ID" value="GAA2210114.1"/>
    <property type="molecule type" value="Genomic_DNA"/>
</dbReference>
<dbReference type="InterPro" id="IPR001845">
    <property type="entry name" value="HTH_ArsR_DNA-bd_dom"/>
</dbReference>
<organism evidence="6 7">
    <name type="scientific">Nonomuraea monospora</name>
    <dbReference type="NCBI Taxonomy" id="568818"/>
    <lineage>
        <taxon>Bacteria</taxon>
        <taxon>Bacillati</taxon>
        <taxon>Actinomycetota</taxon>
        <taxon>Actinomycetes</taxon>
        <taxon>Streptosporangiales</taxon>
        <taxon>Streptosporangiaceae</taxon>
        <taxon>Nonomuraea</taxon>
    </lineage>
</organism>
<evidence type="ECO:0000256" key="1">
    <source>
        <dbReference type="ARBA" id="ARBA00023015"/>
    </source>
</evidence>
<dbReference type="PANTHER" id="PTHR33154:SF33">
    <property type="entry name" value="TRANSCRIPTIONAL REPRESSOR SDPR"/>
    <property type="match status" value="1"/>
</dbReference>
<dbReference type="SMART" id="SM00418">
    <property type="entry name" value="HTH_ARSR"/>
    <property type="match status" value="1"/>
</dbReference>
<reference evidence="6 7" key="1">
    <citation type="journal article" date="2019" name="Int. J. Syst. Evol. Microbiol.">
        <title>The Global Catalogue of Microorganisms (GCM) 10K type strain sequencing project: providing services to taxonomists for standard genome sequencing and annotation.</title>
        <authorList>
            <consortium name="The Broad Institute Genomics Platform"/>
            <consortium name="The Broad Institute Genome Sequencing Center for Infectious Disease"/>
            <person name="Wu L."/>
            <person name="Ma J."/>
        </authorList>
    </citation>
    <scope>NUCLEOTIDE SEQUENCE [LARGE SCALE GENOMIC DNA]</scope>
    <source>
        <strain evidence="6 7">JCM 16114</strain>
    </source>
</reference>
<keyword evidence="3" id="KW-0804">Transcription</keyword>
<protein>
    <submittedName>
        <fullName evidence="6">DUF5937 family protein</fullName>
    </submittedName>
</protein>
<dbReference type="InterPro" id="IPR051081">
    <property type="entry name" value="HTH_MetalResp_TranReg"/>
</dbReference>
<keyword evidence="2" id="KW-0238">DNA-binding</keyword>
<dbReference type="Proteomes" id="UP001499843">
    <property type="component" value="Unassembled WGS sequence"/>
</dbReference>
<dbReference type="CDD" id="cd00090">
    <property type="entry name" value="HTH_ARSR"/>
    <property type="match status" value="1"/>
</dbReference>
<keyword evidence="1" id="KW-0805">Transcription regulation</keyword>
<dbReference type="InterPro" id="IPR036390">
    <property type="entry name" value="WH_DNA-bd_sf"/>
</dbReference>
<gene>
    <name evidence="6" type="ORF">GCM10009850_055730</name>
</gene>
<feature type="compositionally biased region" description="Polar residues" evidence="4">
    <location>
        <begin position="10"/>
        <end position="24"/>
    </location>
</feature>
<evidence type="ECO:0000313" key="6">
    <source>
        <dbReference type="EMBL" id="GAA2210114.1"/>
    </source>
</evidence>
<dbReference type="PRINTS" id="PR00778">
    <property type="entry name" value="HTHARSR"/>
</dbReference>
<dbReference type="PANTHER" id="PTHR33154">
    <property type="entry name" value="TRANSCRIPTIONAL REGULATOR, ARSR FAMILY"/>
    <property type="match status" value="1"/>
</dbReference>
<dbReference type="InterPro" id="IPR036388">
    <property type="entry name" value="WH-like_DNA-bd_sf"/>
</dbReference>
<feature type="region of interest" description="Disordered" evidence="4">
    <location>
        <begin position="1"/>
        <end position="24"/>
    </location>
</feature>
<feature type="domain" description="HTH arsR-type" evidence="5">
    <location>
        <begin position="293"/>
        <end position="385"/>
    </location>
</feature>
<evidence type="ECO:0000259" key="5">
    <source>
        <dbReference type="PROSITE" id="PS50987"/>
    </source>
</evidence>
<dbReference type="RefSeq" id="WP_344480498.1">
    <property type="nucleotide sequence ID" value="NZ_BAAAQX010000015.1"/>
</dbReference>